<proteinExistence type="predicted"/>
<dbReference type="Gene3D" id="3.40.50.300">
    <property type="entry name" value="P-loop containing nucleotide triphosphate hydrolases"/>
    <property type="match status" value="1"/>
</dbReference>
<accession>A0A1D9FV33</accession>
<gene>
    <name evidence="1" type="ORF">BJP36_04240</name>
</gene>
<sequence length="865" mass="99524">MSKVEQLRYFNNFAESILNKLEEYDSVIQTQSLQQDRILTEISNQVEIVRKQAEEVVKSSSSPVKIAVMGEFKATKTTVLGSLLGYAGMLPDSRVAATGNVTHLNIVQVKGSQPTEFKFSVKYFNQNEIDKCLDFIVEELVVQAEAQLPSTQIASLKNFTSKDPDVWQNIIKWYDEVKNYDKTPGLENAIQELVVFVESYLRYGNNLCGQSLPIDNSTHAYAGLQLPNDPRSILDIKKFEQFPPEDEEQFPKFLQATFPLIGRINVEVKVSDKIWDLSSLQEANKLVLLDLPGLGADKSELRDRFVNVHEMENVQTILLLTYGPRPGSTTNNEIIDLLRKQRKNQNLDDFILVGVGRFDDLPGAEVGIDKLLSNTEQLTEQKIFDEIPALRKVIENSRKLTKGNDEQRIVFMSAFAALEYLIKNLDSTIKIATPTVLENLNIFQKHFPDLNEKWQQLSERLKKSEPDSILVTWLDAFTKDGGLSRLRYLLENHVATHGLEQLYKDVNVKVQTLVKEQQNLAQKVNNPSLAKLLASENPKLRILRQALRELADSYQALKTHLEKNPLELGVGIDETRSKISLRKEVEEKVNSEISRWSEWRTLFLKIENGIVNLQPNSRGEFSSRRTTRRTKRERKPFTRSDEFYDRFKDACDNIEKFTQERVDQSIKDWLDELSNNLISLKDNQRTINIKKIRYEIENCVVKKEEIQEYIQELLDDLASPSEWESELLEIVKENSFITIDPETLFPLPREDKNSNEPALIFGWSPDHKQANQRIPLYENHLTFILGLRDTMIFSVSDSFIQLLSKTNQTVNKELQTSFLEDAIGRLEEDFLADRTLLKQMVGEEPTEKTTPDWLLILQELVNIPL</sequence>
<dbReference type="EMBL" id="CP017708">
    <property type="protein sequence ID" value="AOY79242.1"/>
    <property type="molecule type" value="Genomic_DNA"/>
</dbReference>
<evidence type="ECO:0000313" key="1">
    <source>
        <dbReference type="EMBL" id="AOY79242.1"/>
    </source>
</evidence>
<dbReference type="Proteomes" id="UP000176944">
    <property type="component" value="Chromosome"/>
</dbReference>
<evidence type="ECO:0000313" key="2">
    <source>
        <dbReference type="Proteomes" id="UP000176944"/>
    </source>
</evidence>
<dbReference type="InterPro" id="IPR027417">
    <property type="entry name" value="P-loop_NTPase"/>
</dbReference>
<organism evidence="1 2">
    <name type="scientific">Moorena producens (strain JHB)</name>
    <dbReference type="NCBI Taxonomy" id="1454205"/>
    <lineage>
        <taxon>Bacteria</taxon>
        <taxon>Bacillati</taxon>
        <taxon>Cyanobacteriota</taxon>
        <taxon>Cyanophyceae</taxon>
        <taxon>Coleofasciculales</taxon>
        <taxon>Coleofasciculaceae</taxon>
        <taxon>Moorena</taxon>
    </lineage>
</organism>
<protein>
    <recommendedName>
        <fullName evidence="3">Dynamin family protein</fullName>
    </recommendedName>
</protein>
<dbReference type="AlphaFoldDB" id="A0A1D9FV33"/>
<evidence type="ECO:0008006" key="3">
    <source>
        <dbReference type="Google" id="ProtNLM"/>
    </source>
</evidence>
<reference evidence="2" key="1">
    <citation type="submission" date="2016-10" db="EMBL/GenBank/DDBJ databases">
        <title>Comparative genomics uncovers the prolific and rare metabolic potential of the cyanobacterial genus Moorea.</title>
        <authorList>
            <person name="Leao T."/>
            <person name="Castelao G."/>
            <person name="Korobeynikov A."/>
            <person name="Monroe E.A."/>
            <person name="Podell S."/>
            <person name="Glukhov E."/>
            <person name="Allen E."/>
            <person name="Gerwick W.H."/>
            <person name="Gerwick L."/>
        </authorList>
    </citation>
    <scope>NUCLEOTIDE SEQUENCE [LARGE SCALE GENOMIC DNA]</scope>
    <source>
        <strain evidence="2">JHB</strain>
    </source>
</reference>
<name>A0A1D9FV33_MOOP1</name>
<dbReference type="SUPFAM" id="SSF52540">
    <property type="entry name" value="P-loop containing nucleoside triphosphate hydrolases"/>
    <property type="match status" value="1"/>
</dbReference>